<gene>
    <name evidence="1" type="ORF">I79_012647</name>
</gene>
<proteinExistence type="predicted"/>
<dbReference type="Proteomes" id="UP000001075">
    <property type="component" value="Unassembled WGS sequence"/>
</dbReference>
<dbReference type="AlphaFoldDB" id="G3HPD7"/>
<name>G3HPD7_CRIGR</name>
<reference evidence="2" key="1">
    <citation type="journal article" date="2011" name="Nat. Biotechnol.">
        <title>The genomic sequence of the Chinese hamster ovary (CHO)-K1 cell line.</title>
        <authorList>
            <person name="Xu X."/>
            <person name="Nagarajan H."/>
            <person name="Lewis N.E."/>
            <person name="Pan S."/>
            <person name="Cai Z."/>
            <person name="Liu X."/>
            <person name="Chen W."/>
            <person name="Xie M."/>
            <person name="Wang W."/>
            <person name="Hammond S."/>
            <person name="Andersen M.R."/>
            <person name="Neff N."/>
            <person name="Passarelli B."/>
            <person name="Koh W."/>
            <person name="Fan H.C."/>
            <person name="Wang J."/>
            <person name="Gui Y."/>
            <person name="Lee K.H."/>
            <person name="Betenbaugh M.J."/>
            <person name="Quake S.R."/>
            <person name="Famili I."/>
            <person name="Palsson B.O."/>
            <person name="Wang J."/>
        </authorList>
    </citation>
    <scope>NUCLEOTIDE SEQUENCE [LARGE SCALE GENOMIC DNA]</scope>
    <source>
        <strain evidence="2">CHO K1 cell line</strain>
    </source>
</reference>
<sequence>MGYLAKAYVEKKFKAGVVGDPDSPQTWGAEHVILNRSELNPVWATRGPVSQREKG</sequence>
<accession>G3HPD7</accession>
<dbReference type="EMBL" id="JH000571">
    <property type="protein sequence ID" value="EGW05338.1"/>
    <property type="molecule type" value="Genomic_DNA"/>
</dbReference>
<protein>
    <submittedName>
        <fullName evidence="1">Uncharacterized protein</fullName>
    </submittedName>
</protein>
<organism evidence="1 2">
    <name type="scientific">Cricetulus griseus</name>
    <name type="common">Chinese hamster</name>
    <name type="synonym">Cricetulus barabensis griseus</name>
    <dbReference type="NCBI Taxonomy" id="10029"/>
    <lineage>
        <taxon>Eukaryota</taxon>
        <taxon>Metazoa</taxon>
        <taxon>Chordata</taxon>
        <taxon>Craniata</taxon>
        <taxon>Vertebrata</taxon>
        <taxon>Euteleostomi</taxon>
        <taxon>Mammalia</taxon>
        <taxon>Eutheria</taxon>
        <taxon>Euarchontoglires</taxon>
        <taxon>Glires</taxon>
        <taxon>Rodentia</taxon>
        <taxon>Myomorpha</taxon>
        <taxon>Muroidea</taxon>
        <taxon>Cricetidae</taxon>
        <taxon>Cricetinae</taxon>
        <taxon>Cricetulus</taxon>
    </lineage>
</organism>
<dbReference type="InParanoid" id="G3HPD7"/>
<evidence type="ECO:0000313" key="1">
    <source>
        <dbReference type="EMBL" id="EGW05338.1"/>
    </source>
</evidence>
<evidence type="ECO:0000313" key="2">
    <source>
        <dbReference type="Proteomes" id="UP000001075"/>
    </source>
</evidence>